<dbReference type="InterPro" id="IPR011009">
    <property type="entry name" value="Kinase-like_dom_sf"/>
</dbReference>
<sequence>VISCHGYYPPGVSKVIGRGGWCYIGLIDDSTVLKYPKIPGEGDNIKVEAQILNILGYHPRIIKSHGLTDHGLVLQYALKGNLDEYITHNPDVSVEQRPHWCKQTAEAVSYIHEKNVMHCDMGPRNLLLDDDLDILLADFQGVLKSADGRILLDGLSWEYPKYYCPRAHCDYIDVKTDVFALGFVIYSIIMGHEVFPELNSWEHDEEIEARFANGQFPTDRHPCFEITEKCWKQLYESAGDVVADLSQIQLSD</sequence>
<dbReference type="GeneID" id="37118401"/>
<dbReference type="InterPro" id="IPR000719">
    <property type="entry name" value="Prot_kinase_dom"/>
</dbReference>
<dbReference type="GO" id="GO:0004672">
    <property type="term" value="F:protein kinase activity"/>
    <property type="evidence" value="ECO:0007669"/>
    <property type="project" value="InterPro"/>
</dbReference>
<dbReference type="PANTHER" id="PTHR24347">
    <property type="entry name" value="SERINE/THREONINE-PROTEIN KINASE"/>
    <property type="match status" value="1"/>
</dbReference>
<organism evidence="2 3">
    <name type="scientific">Aspergillus sclerotioniger CBS 115572</name>
    <dbReference type="NCBI Taxonomy" id="1450535"/>
    <lineage>
        <taxon>Eukaryota</taxon>
        <taxon>Fungi</taxon>
        <taxon>Dikarya</taxon>
        <taxon>Ascomycota</taxon>
        <taxon>Pezizomycotina</taxon>
        <taxon>Eurotiomycetes</taxon>
        <taxon>Eurotiomycetidae</taxon>
        <taxon>Eurotiales</taxon>
        <taxon>Aspergillaceae</taxon>
        <taxon>Aspergillus</taxon>
        <taxon>Aspergillus subgen. Circumdati</taxon>
    </lineage>
</organism>
<dbReference type="SUPFAM" id="SSF56112">
    <property type="entry name" value="Protein kinase-like (PK-like)"/>
    <property type="match status" value="1"/>
</dbReference>
<dbReference type="PROSITE" id="PS50011">
    <property type="entry name" value="PROTEIN_KINASE_DOM"/>
    <property type="match status" value="1"/>
</dbReference>
<reference evidence="2 3" key="1">
    <citation type="submission" date="2016-12" db="EMBL/GenBank/DDBJ databases">
        <title>The genomes of Aspergillus section Nigri reveals drivers in fungal speciation.</title>
        <authorList>
            <consortium name="DOE Joint Genome Institute"/>
            <person name="Vesth T.C."/>
            <person name="Nybo J."/>
            <person name="Theobald S."/>
            <person name="Brandl J."/>
            <person name="Frisvad J.C."/>
            <person name="Nielsen K.F."/>
            <person name="Lyhne E.K."/>
            <person name="Kogle M.E."/>
            <person name="Kuo A."/>
            <person name="Riley R."/>
            <person name="Clum A."/>
            <person name="Nolan M."/>
            <person name="Lipzen A."/>
            <person name="Salamov A."/>
            <person name="Henrissat B."/>
            <person name="Wiebenga A."/>
            <person name="De Vries R.P."/>
            <person name="Grigoriev I.V."/>
            <person name="Mortensen U.H."/>
            <person name="Andersen M.R."/>
            <person name="Baker S.E."/>
        </authorList>
    </citation>
    <scope>NUCLEOTIDE SEQUENCE [LARGE SCALE GENOMIC DNA]</scope>
    <source>
        <strain evidence="2 3">CBS 115572</strain>
    </source>
</reference>
<dbReference type="Pfam" id="PF00069">
    <property type="entry name" value="Pkinase"/>
    <property type="match status" value="1"/>
</dbReference>
<evidence type="ECO:0000313" key="3">
    <source>
        <dbReference type="Proteomes" id="UP000246702"/>
    </source>
</evidence>
<keyword evidence="2" id="KW-0808">Transferase</keyword>
<dbReference type="STRING" id="1450535.A0A317WL92"/>
<keyword evidence="2" id="KW-0418">Kinase</keyword>
<keyword evidence="3" id="KW-1185">Reference proteome</keyword>
<dbReference type="AlphaFoldDB" id="A0A317WL92"/>
<accession>A0A317WL92</accession>
<protein>
    <submittedName>
        <fullName evidence="2">Kinase-like protein</fullName>
    </submittedName>
</protein>
<dbReference type="EMBL" id="MSFK01000014">
    <property type="protein sequence ID" value="PWY87254.1"/>
    <property type="molecule type" value="Genomic_DNA"/>
</dbReference>
<evidence type="ECO:0000259" key="1">
    <source>
        <dbReference type="PROSITE" id="PS50011"/>
    </source>
</evidence>
<dbReference type="Gene3D" id="1.10.510.10">
    <property type="entry name" value="Transferase(Phosphotransferase) domain 1"/>
    <property type="match status" value="1"/>
</dbReference>
<feature type="domain" description="Protein kinase" evidence="1">
    <location>
        <begin position="10"/>
        <end position="252"/>
    </location>
</feature>
<evidence type="ECO:0000313" key="2">
    <source>
        <dbReference type="EMBL" id="PWY87254.1"/>
    </source>
</evidence>
<name>A0A317WL92_9EURO</name>
<feature type="non-terminal residue" evidence="2">
    <location>
        <position position="1"/>
    </location>
</feature>
<dbReference type="GO" id="GO:0005524">
    <property type="term" value="F:ATP binding"/>
    <property type="evidence" value="ECO:0007669"/>
    <property type="project" value="InterPro"/>
</dbReference>
<comment type="caution">
    <text evidence="2">The sequence shown here is derived from an EMBL/GenBank/DDBJ whole genome shotgun (WGS) entry which is preliminary data.</text>
</comment>
<dbReference type="Proteomes" id="UP000246702">
    <property type="component" value="Unassembled WGS sequence"/>
</dbReference>
<dbReference type="RefSeq" id="XP_025467462.1">
    <property type="nucleotide sequence ID" value="XM_025616258.1"/>
</dbReference>
<proteinExistence type="predicted"/>
<dbReference type="OrthoDB" id="1668230at2759"/>
<gene>
    <name evidence="2" type="ORF">BO94DRAFT_596518</name>
</gene>